<dbReference type="EMBL" id="BNEA01000015">
    <property type="protein sequence ID" value="GHI53982.1"/>
    <property type="molecule type" value="Genomic_DNA"/>
</dbReference>
<evidence type="ECO:0000313" key="1">
    <source>
        <dbReference type="EMBL" id="GHI53982.1"/>
    </source>
</evidence>
<accession>A0ABQ3RDQ3</accession>
<comment type="caution">
    <text evidence="1">The sequence shown here is derived from an EMBL/GenBank/DDBJ whole genome shotgun (WGS) entry which is preliminary data.</text>
</comment>
<organism evidence="1 2">
    <name type="scientific">Streptomyces rubradiris</name>
    <name type="common">Streptomyces achromogenes subsp. rubradiris</name>
    <dbReference type="NCBI Taxonomy" id="285531"/>
    <lineage>
        <taxon>Bacteria</taxon>
        <taxon>Bacillati</taxon>
        <taxon>Actinomycetota</taxon>
        <taxon>Actinomycetes</taxon>
        <taxon>Kitasatosporales</taxon>
        <taxon>Streptomycetaceae</taxon>
        <taxon>Streptomyces</taxon>
    </lineage>
</organism>
<proteinExistence type="predicted"/>
<protein>
    <submittedName>
        <fullName evidence="1">Uncharacterized protein</fullName>
    </submittedName>
</protein>
<dbReference type="RefSeq" id="WP_189999534.1">
    <property type="nucleotide sequence ID" value="NZ_BNCB01000030.1"/>
</dbReference>
<sequence>MPAFSTPDPNQIAQATSTLADVKEYLRGDPPAADALPLLEPLLDKDTGVPVLLGDILRDAARLASDQSGRPETDEIRLIIDGLREAAQEATDWHVLHWDLPRLHQHFTHSATPQDER</sequence>
<name>A0ABQ3RDQ3_STRRR</name>
<dbReference type="Proteomes" id="UP000646738">
    <property type="component" value="Unassembled WGS sequence"/>
</dbReference>
<reference evidence="2" key="1">
    <citation type="submission" date="2023-07" db="EMBL/GenBank/DDBJ databases">
        <title>Whole genome shotgun sequence of Streptomyces achromogenes subsp. rubradiris NBRC 14000.</title>
        <authorList>
            <person name="Komaki H."/>
            <person name="Tamura T."/>
        </authorList>
    </citation>
    <scope>NUCLEOTIDE SEQUENCE [LARGE SCALE GENOMIC DNA]</scope>
    <source>
        <strain evidence="2">NBRC 14000</strain>
    </source>
</reference>
<keyword evidence="2" id="KW-1185">Reference proteome</keyword>
<evidence type="ECO:0000313" key="2">
    <source>
        <dbReference type="Proteomes" id="UP000646738"/>
    </source>
</evidence>
<gene>
    <name evidence="1" type="ORF">Srubr_38280</name>
</gene>